<keyword evidence="9" id="KW-1185">Reference proteome</keyword>
<evidence type="ECO:0000259" key="7">
    <source>
        <dbReference type="Pfam" id="PF14322"/>
    </source>
</evidence>
<dbReference type="KEGG" id="dfe:Dfer_2261"/>
<dbReference type="Gene3D" id="1.25.40.390">
    <property type="match status" value="1"/>
</dbReference>
<dbReference type="Pfam" id="PF14322">
    <property type="entry name" value="SusD-like_3"/>
    <property type="match status" value="1"/>
</dbReference>
<evidence type="ECO:0000256" key="2">
    <source>
        <dbReference type="ARBA" id="ARBA00006275"/>
    </source>
</evidence>
<dbReference type="InterPro" id="IPR033985">
    <property type="entry name" value="SusD-like_N"/>
</dbReference>
<dbReference type="EMBL" id="CP001619">
    <property type="protein sequence ID" value="ACT93483.1"/>
    <property type="molecule type" value="Genomic_DNA"/>
</dbReference>
<dbReference type="RefSeq" id="WP_015811735.1">
    <property type="nucleotide sequence ID" value="NC_013037.1"/>
</dbReference>
<dbReference type="Proteomes" id="UP000002011">
    <property type="component" value="Chromosome"/>
</dbReference>
<dbReference type="PROSITE" id="PS51257">
    <property type="entry name" value="PROKAR_LIPOPROTEIN"/>
    <property type="match status" value="1"/>
</dbReference>
<evidence type="ECO:0000256" key="3">
    <source>
        <dbReference type="ARBA" id="ARBA00022729"/>
    </source>
</evidence>
<proteinExistence type="inferred from homology"/>
<evidence type="ECO:0000256" key="1">
    <source>
        <dbReference type="ARBA" id="ARBA00004442"/>
    </source>
</evidence>
<dbReference type="OrthoDB" id="906516at2"/>
<feature type="domain" description="SusD-like N-terminal" evidence="7">
    <location>
        <begin position="113"/>
        <end position="237"/>
    </location>
</feature>
<evidence type="ECO:0000313" key="8">
    <source>
        <dbReference type="EMBL" id="ACT93483.1"/>
    </source>
</evidence>
<dbReference type="InterPro" id="IPR012944">
    <property type="entry name" value="SusD_RagB_dom"/>
</dbReference>
<evidence type="ECO:0000259" key="6">
    <source>
        <dbReference type="Pfam" id="PF07980"/>
    </source>
</evidence>
<dbReference type="GO" id="GO:0009279">
    <property type="term" value="C:cell outer membrane"/>
    <property type="evidence" value="ECO:0007669"/>
    <property type="project" value="UniProtKB-SubCell"/>
</dbReference>
<protein>
    <submittedName>
        <fullName evidence="8">RagB/SusD domain protein</fullName>
    </submittedName>
</protein>
<evidence type="ECO:0000256" key="5">
    <source>
        <dbReference type="ARBA" id="ARBA00023237"/>
    </source>
</evidence>
<keyword evidence="3" id="KW-0732">Signal</keyword>
<keyword evidence="4" id="KW-0472">Membrane</keyword>
<organism evidence="8 9">
    <name type="scientific">Dyadobacter fermentans (strain ATCC 700827 / DSM 18053 / CIP 107007 / KCTC 52180 / NS114)</name>
    <dbReference type="NCBI Taxonomy" id="471854"/>
    <lineage>
        <taxon>Bacteria</taxon>
        <taxon>Pseudomonadati</taxon>
        <taxon>Bacteroidota</taxon>
        <taxon>Cytophagia</taxon>
        <taxon>Cytophagales</taxon>
        <taxon>Spirosomataceae</taxon>
        <taxon>Dyadobacter</taxon>
    </lineage>
</organism>
<comment type="subcellular location">
    <subcellularLocation>
        <location evidence="1">Cell outer membrane</location>
    </subcellularLocation>
</comment>
<dbReference type="eggNOG" id="COG1395">
    <property type="taxonomic scope" value="Bacteria"/>
</dbReference>
<gene>
    <name evidence="8" type="ordered locus">Dfer_2261</name>
</gene>
<dbReference type="STRING" id="471854.Dfer_2261"/>
<dbReference type="Pfam" id="PF07980">
    <property type="entry name" value="SusD_RagB"/>
    <property type="match status" value="1"/>
</dbReference>
<dbReference type="SUPFAM" id="SSF48452">
    <property type="entry name" value="TPR-like"/>
    <property type="match status" value="1"/>
</dbReference>
<dbReference type="HOGENOM" id="CLU_015553_1_4_10"/>
<reference evidence="8 9" key="1">
    <citation type="journal article" date="2009" name="Stand. Genomic Sci.">
        <title>Complete genome sequence of Dyadobacter fermentans type strain (NS114).</title>
        <authorList>
            <person name="Lang E."/>
            <person name="Lapidus A."/>
            <person name="Chertkov O."/>
            <person name="Brettin T."/>
            <person name="Detter J.C."/>
            <person name="Han C."/>
            <person name="Copeland A."/>
            <person name="Glavina Del Rio T."/>
            <person name="Nolan M."/>
            <person name="Chen F."/>
            <person name="Lucas S."/>
            <person name="Tice H."/>
            <person name="Cheng J.F."/>
            <person name="Land M."/>
            <person name="Hauser L."/>
            <person name="Chang Y.J."/>
            <person name="Jeffries C.D."/>
            <person name="Kopitz M."/>
            <person name="Bruce D."/>
            <person name="Goodwin L."/>
            <person name="Pitluck S."/>
            <person name="Ovchinnikova G."/>
            <person name="Pati A."/>
            <person name="Ivanova N."/>
            <person name="Mavrommatis K."/>
            <person name="Chen A."/>
            <person name="Palaniappan K."/>
            <person name="Chain P."/>
            <person name="Bristow J."/>
            <person name="Eisen J.A."/>
            <person name="Markowitz V."/>
            <person name="Hugenholtz P."/>
            <person name="Goker M."/>
            <person name="Rohde M."/>
            <person name="Kyrpides N.C."/>
            <person name="Klenk H.P."/>
        </authorList>
    </citation>
    <scope>NUCLEOTIDE SEQUENCE [LARGE SCALE GENOMIC DNA]</scope>
    <source>
        <strain evidence="9">ATCC 700827 / DSM 18053 / CIP 107007 / KCTC 52180 / NS114</strain>
    </source>
</reference>
<keyword evidence="5" id="KW-0998">Cell outer membrane</keyword>
<comment type="similarity">
    <text evidence="2">Belongs to the SusD family.</text>
</comment>
<name>C6VZK5_DYAFD</name>
<evidence type="ECO:0000256" key="4">
    <source>
        <dbReference type="ARBA" id="ARBA00023136"/>
    </source>
</evidence>
<accession>C6VZK5</accession>
<evidence type="ECO:0000313" key="9">
    <source>
        <dbReference type="Proteomes" id="UP000002011"/>
    </source>
</evidence>
<dbReference type="AlphaFoldDB" id="C6VZK5"/>
<dbReference type="InterPro" id="IPR011990">
    <property type="entry name" value="TPR-like_helical_dom_sf"/>
</dbReference>
<sequence length="560" mass="63260">MMKIIYRNTLKKVTLVLFLSWIGSGCNPDILKETPKDFFSTENAFTDAKTFQLAVNTLYSDARNFIFNDNGSDNGGYPYREYLRIGTDVASVGQKHRPYLMVDFSLFNATHEAARYFWDKAYQTLIPRANTIIARAEVPGVPWKDEAEKNKIIAQVRFFRAYAYYTIANLYGDVPLITDEILTPQFDFTRSSKEDILALVRQDLEFASQHLPSNPAQAAEGQLTSAAADMLLSTLYLQLKMPDEAIAATTRIIDSGHYKLMTERFGSDPTHDGHFPAGGGDVFSDLFWENNANRSGGNMESIWVIQTANRVPGGAAGASLSRTWGPYYGNLIAPNGKQGMTLADSLGGRPVGYVRTTNYFNYDIWAGDNRNDMRNSPWNIKRDWYYNNKSNPLYGQKVDFKAPGLIDTIQFIYPMVRKGEGVIESINSSSTPDYKFIVYRLAEAYLIRAEAHWMKGDLAAAALDINQLRSRAKAKPVTPAQINIAYILDERARELIIEEPRRITLNRLGLWYERTKQYSMDEPAFFHLTKKSIRPHHALFPVPQTALDATPGLGQNEGYQ</sequence>
<feature type="domain" description="RagB/SusD" evidence="6">
    <location>
        <begin position="400"/>
        <end position="559"/>
    </location>
</feature>